<dbReference type="InterPro" id="IPR042099">
    <property type="entry name" value="ANL_N_sf"/>
</dbReference>
<evidence type="ECO:0000256" key="2">
    <source>
        <dbReference type="ARBA" id="ARBA00022598"/>
    </source>
</evidence>
<sequence length="547" mass="60370">MRGLMQDRPLLISSFLTFAAVYHKDREIVTRTVEGPIHRYTYADCERRARKLANVLKGRLGVGFGDVVGTLAWNTYRHLELWYGISGQGMVCHTINPRLFPDQIAYIVNHAEDKVLFMDLTFVPLVEKLLPRLGNVKHFVIMTDRAHMPATSIPGALCYEEIVEEASDDFVWPEFDENTASSLCYTSGTTGNPKGVLYSHRSTALHSMVANNADALGMRSSDAVLPVVPMFHANAWSIPYGAPMAGAKIVMPGAAMDGASIYELLETEGVTMTAAVPTVWLMLLQHLEKEEDRKLSTLKRVVIGGSAAPRSMIETFETKYGVSVCHAWGMTEMSPLGTLGSLKAGMDKLPIEKRLDIQCKQGRAVFCVDMKITDDHGNELPRDGVAFGHLMVRGPWIAGAYLKGDGGNILDHNGYFDTGDVATLDPEGFMQITDRAKDVIKSGGEWISSIDLENAAVGHPSVAEAAVIGVFHPKWDERPLLIVVRKPGKEVTKDEMMAFLTGKIAKWWMPDDVVFVDDLPHTATGKLLKTRLRDDFKDYKFPGVAAE</sequence>
<dbReference type="RefSeq" id="WP_109907129.1">
    <property type="nucleotide sequence ID" value="NZ_QGLE01000009.1"/>
</dbReference>
<proteinExistence type="inferred from homology"/>
<organism evidence="10 11">
    <name type="scientific">Zavarzinia aquatilis</name>
    <dbReference type="NCBI Taxonomy" id="2211142"/>
    <lineage>
        <taxon>Bacteria</taxon>
        <taxon>Pseudomonadati</taxon>
        <taxon>Pseudomonadota</taxon>
        <taxon>Alphaproteobacteria</taxon>
        <taxon>Rhodospirillales</taxon>
        <taxon>Zavarziniaceae</taxon>
        <taxon>Zavarzinia</taxon>
    </lineage>
</organism>
<keyword evidence="3" id="KW-0276">Fatty acid metabolism</keyword>
<dbReference type="InterPro" id="IPR045851">
    <property type="entry name" value="AMP-bd_C_sf"/>
</dbReference>
<dbReference type="InterPro" id="IPR000873">
    <property type="entry name" value="AMP-dep_synth/lig_dom"/>
</dbReference>
<comment type="catalytic activity">
    <reaction evidence="5">
        <text>3-(methylsulfanyl)propanoate + ATP + CoA = 3-(methylsulfanyl)propanoyl-CoA + AMP + diphosphate</text>
        <dbReference type="Rhea" id="RHEA:43052"/>
        <dbReference type="ChEBI" id="CHEBI:30616"/>
        <dbReference type="ChEBI" id="CHEBI:33019"/>
        <dbReference type="ChEBI" id="CHEBI:49016"/>
        <dbReference type="ChEBI" id="CHEBI:57287"/>
        <dbReference type="ChEBI" id="CHEBI:82815"/>
        <dbReference type="ChEBI" id="CHEBI:456215"/>
        <dbReference type="EC" id="6.2.1.44"/>
    </reaction>
    <physiologicalReaction direction="left-to-right" evidence="5">
        <dbReference type="Rhea" id="RHEA:43053"/>
    </physiologicalReaction>
</comment>
<accession>A0A317E2S5</accession>
<comment type="caution">
    <text evidence="10">The sequence shown here is derived from an EMBL/GenBank/DDBJ whole genome shotgun (WGS) entry which is preliminary data.</text>
</comment>
<dbReference type="Pfam" id="PF00501">
    <property type="entry name" value="AMP-binding"/>
    <property type="match status" value="1"/>
</dbReference>
<dbReference type="InterPro" id="IPR020845">
    <property type="entry name" value="AMP-binding_CS"/>
</dbReference>
<dbReference type="GO" id="GO:0006631">
    <property type="term" value="P:fatty acid metabolic process"/>
    <property type="evidence" value="ECO:0007669"/>
    <property type="project" value="UniProtKB-KW"/>
</dbReference>
<name>A0A317E2S5_9PROT</name>
<reference evidence="10 11" key="1">
    <citation type="submission" date="2018-05" db="EMBL/GenBank/DDBJ databases">
        <title>Zavarzinia sp. HR-AS.</title>
        <authorList>
            <person name="Lee Y."/>
            <person name="Jeon C.O."/>
        </authorList>
    </citation>
    <scope>NUCLEOTIDE SEQUENCE [LARGE SCALE GENOMIC DNA]</scope>
    <source>
        <strain evidence="10 11">HR-AS</strain>
    </source>
</reference>
<dbReference type="Proteomes" id="UP000245461">
    <property type="component" value="Unassembled WGS sequence"/>
</dbReference>
<keyword evidence="11" id="KW-1185">Reference proteome</keyword>
<dbReference type="Gene3D" id="3.40.50.12780">
    <property type="entry name" value="N-terminal domain of ligase-like"/>
    <property type="match status" value="1"/>
</dbReference>
<dbReference type="NCBIfam" id="NF005426">
    <property type="entry name" value="PRK07008.1"/>
    <property type="match status" value="1"/>
</dbReference>
<keyword evidence="4" id="KW-0443">Lipid metabolism</keyword>
<evidence type="ECO:0000313" key="10">
    <source>
        <dbReference type="EMBL" id="PWR20456.1"/>
    </source>
</evidence>
<evidence type="ECO:0000256" key="4">
    <source>
        <dbReference type="ARBA" id="ARBA00023098"/>
    </source>
</evidence>
<dbReference type="NCBIfam" id="NF004837">
    <property type="entry name" value="PRK06187.1"/>
    <property type="match status" value="1"/>
</dbReference>
<comment type="similarity">
    <text evidence="1">Belongs to the ATP-dependent AMP-binding enzyme family.</text>
</comment>
<dbReference type="EMBL" id="QGLE01000009">
    <property type="protein sequence ID" value="PWR20456.1"/>
    <property type="molecule type" value="Genomic_DNA"/>
</dbReference>
<evidence type="ECO:0000256" key="6">
    <source>
        <dbReference type="ARBA" id="ARBA00066616"/>
    </source>
</evidence>
<evidence type="ECO:0000256" key="5">
    <source>
        <dbReference type="ARBA" id="ARBA00051915"/>
    </source>
</evidence>
<dbReference type="CDD" id="cd12119">
    <property type="entry name" value="ttLC_FACS_AlkK_like"/>
    <property type="match status" value="1"/>
</dbReference>
<dbReference type="PANTHER" id="PTHR43859">
    <property type="entry name" value="ACYL-ACTIVATING ENZYME"/>
    <property type="match status" value="1"/>
</dbReference>
<dbReference type="NCBIfam" id="NF004674">
    <property type="entry name" value="PRK06018.1"/>
    <property type="match status" value="1"/>
</dbReference>
<evidence type="ECO:0000313" key="11">
    <source>
        <dbReference type="Proteomes" id="UP000245461"/>
    </source>
</evidence>
<feature type="domain" description="AMP-binding enzyme C-terminal" evidence="9">
    <location>
        <begin position="452"/>
        <end position="526"/>
    </location>
</feature>
<dbReference type="Pfam" id="PF13193">
    <property type="entry name" value="AMP-binding_C"/>
    <property type="match status" value="1"/>
</dbReference>
<evidence type="ECO:0000259" key="8">
    <source>
        <dbReference type="Pfam" id="PF00501"/>
    </source>
</evidence>
<dbReference type="AlphaFoldDB" id="A0A317E2S5"/>
<feature type="domain" description="AMP-dependent synthetase/ligase" evidence="8">
    <location>
        <begin position="22"/>
        <end position="402"/>
    </location>
</feature>
<dbReference type="FunFam" id="3.30.300.30:FF:000008">
    <property type="entry name" value="2,3-dihydroxybenzoate-AMP ligase"/>
    <property type="match status" value="1"/>
</dbReference>
<dbReference type="Gene3D" id="3.30.300.30">
    <property type="match status" value="1"/>
</dbReference>
<evidence type="ECO:0000259" key="9">
    <source>
        <dbReference type="Pfam" id="PF13193"/>
    </source>
</evidence>
<dbReference type="PROSITE" id="PS00455">
    <property type="entry name" value="AMP_BINDING"/>
    <property type="match status" value="1"/>
</dbReference>
<evidence type="ECO:0000256" key="1">
    <source>
        <dbReference type="ARBA" id="ARBA00006432"/>
    </source>
</evidence>
<evidence type="ECO:0000256" key="3">
    <source>
        <dbReference type="ARBA" id="ARBA00022832"/>
    </source>
</evidence>
<dbReference type="GO" id="GO:0016874">
    <property type="term" value="F:ligase activity"/>
    <property type="evidence" value="ECO:0007669"/>
    <property type="project" value="UniProtKB-KW"/>
</dbReference>
<dbReference type="EC" id="6.2.1.44" evidence="6"/>
<dbReference type="OrthoDB" id="9803968at2"/>
<gene>
    <name evidence="10" type="ORF">DKG74_15600</name>
</gene>
<keyword evidence="2 10" id="KW-0436">Ligase</keyword>
<protein>
    <recommendedName>
        <fullName evidence="7">3-methylmercaptopropionyl-CoA ligase</fullName>
        <ecNumber evidence="6">6.2.1.44</ecNumber>
    </recommendedName>
</protein>
<dbReference type="InterPro" id="IPR025110">
    <property type="entry name" value="AMP-bd_C"/>
</dbReference>
<dbReference type="PANTHER" id="PTHR43859:SF4">
    <property type="entry name" value="BUTANOATE--COA LIGASE AAE1-RELATED"/>
    <property type="match status" value="1"/>
</dbReference>
<dbReference type="SUPFAM" id="SSF56801">
    <property type="entry name" value="Acetyl-CoA synthetase-like"/>
    <property type="match status" value="1"/>
</dbReference>
<evidence type="ECO:0000256" key="7">
    <source>
        <dbReference type="ARBA" id="ARBA00067668"/>
    </source>
</evidence>